<sequence length="177" mass="19665">MIGVAIIVAEILFWVFLLGGLFLRYGLGWKKIGIFLLVLTPVVDLVLIALTYSDLSSGRDSSFFHGLSAFYVGFSIIFGHDVITAMDKKFQHRFHNNGFDDGGEEIHSGAGNYQEQLELWKKSWTACAVSLILLGIGIVIVGLAGAFWLIYWAIALLSIPLLWWFIGPARARATSRK</sequence>
<gene>
    <name evidence="2" type="ORF">CCASEI_00990</name>
</gene>
<dbReference type="RefSeq" id="WP_006823837.1">
    <property type="nucleotide sequence ID" value="NZ_CP004350.1"/>
</dbReference>
<feature type="transmembrane region" description="Helical" evidence="1">
    <location>
        <begin position="64"/>
        <end position="83"/>
    </location>
</feature>
<feature type="transmembrane region" description="Helical" evidence="1">
    <location>
        <begin position="124"/>
        <end position="143"/>
    </location>
</feature>
<organism evidence="2 3">
    <name type="scientific">Corynebacterium casei LMG S-19264</name>
    <dbReference type="NCBI Taxonomy" id="1285583"/>
    <lineage>
        <taxon>Bacteria</taxon>
        <taxon>Bacillati</taxon>
        <taxon>Actinomycetota</taxon>
        <taxon>Actinomycetes</taxon>
        <taxon>Mycobacteriales</taxon>
        <taxon>Corynebacteriaceae</taxon>
        <taxon>Corynebacterium</taxon>
    </lineage>
</organism>
<accession>A0ABM5PLM2</accession>
<keyword evidence="3" id="KW-1185">Reference proteome</keyword>
<evidence type="ECO:0000256" key="1">
    <source>
        <dbReference type="SAM" id="Phobius"/>
    </source>
</evidence>
<feature type="transmembrane region" description="Helical" evidence="1">
    <location>
        <begin position="149"/>
        <end position="167"/>
    </location>
</feature>
<dbReference type="Proteomes" id="UP000019226">
    <property type="component" value="Chromosome"/>
</dbReference>
<feature type="transmembrane region" description="Helical" evidence="1">
    <location>
        <begin position="32"/>
        <end position="52"/>
    </location>
</feature>
<evidence type="ECO:0000313" key="2">
    <source>
        <dbReference type="EMBL" id="AHI18783.1"/>
    </source>
</evidence>
<name>A0ABM5PLM2_9CORY</name>
<dbReference type="GeneID" id="82876408"/>
<keyword evidence="1" id="KW-1133">Transmembrane helix</keyword>
<keyword evidence="1" id="KW-0472">Membrane</keyword>
<proteinExistence type="predicted"/>
<protein>
    <submittedName>
        <fullName evidence="2">Uncharacterized protein</fullName>
    </submittedName>
</protein>
<feature type="transmembrane region" description="Helical" evidence="1">
    <location>
        <begin position="6"/>
        <end position="25"/>
    </location>
</feature>
<dbReference type="EMBL" id="CP004350">
    <property type="protein sequence ID" value="AHI18783.1"/>
    <property type="molecule type" value="Genomic_DNA"/>
</dbReference>
<keyword evidence="1" id="KW-0812">Transmembrane</keyword>
<reference evidence="3" key="1">
    <citation type="submission" date="2013-02" db="EMBL/GenBank/DDBJ databases">
        <title>The complete genome sequence of Corynebacterium casei LMG S-19264 (=DSM 44701).</title>
        <authorList>
            <person name="Ruckert C."/>
            <person name="Albersmeier A."/>
            <person name="Kalinowski J."/>
        </authorList>
    </citation>
    <scope>NUCLEOTIDE SEQUENCE [LARGE SCALE GENOMIC DNA]</scope>
    <source>
        <strain evidence="3">LMG S-19264</strain>
    </source>
</reference>
<evidence type="ECO:0000313" key="3">
    <source>
        <dbReference type="Proteomes" id="UP000019226"/>
    </source>
</evidence>